<sequence>MGRRKKQQADSDAPLIMTSEGGEQYVLRELPRDEQGPSKPDAVSQLLGSQFDPEIVQEIRSLDAPAWEAEDSSLDPIDDLSDYAMHGFRLPPKDYADVQAAAEELVDELEALRAPPDEATAAAIRAREALVEGRSDRDIAWLKHKAYARATAALRAKRHAREEAGAGGGDGAGPSGREALLAAKGAPLDVVPAQLIDMAPAEAAARLAAEAEAAAAAAAAGSSGGGGSGDLDGWSRADQPAFDEAWLSRDYRRHPVVLGMLAAGLGSALGAEVWPDASPAAAAVAERAREEVVVAALGGPAAVERLARDDVAAAVAAARDQAWRDTVKEAATLERGARPVAQFTPEHRARVARERAAARYRTARSAAFFLGFAGTLGLSAVRWWRERQRRAARAADAAAASRARSARRGRAGSVASSEATLPAVLEAA</sequence>
<evidence type="ECO:0000256" key="1">
    <source>
        <dbReference type="SAM" id="MobiDB-lite"/>
    </source>
</evidence>
<evidence type="ECO:0000313" key="4">
    <source>
        <dbReference type="Proteomes" id="UP000247498"/>
    </source>
</evidence>
<accession>A0A2V0PI76</accession>
<protein>
    <submittedName>
        <fullName evidence="3">Uncharacterized protein</fullName>
    </submittedName>
</protein>
<keyword evidence="2" id="KW-0472">Membrane</keyword>
<comment type="caution">
    <text evidence="3">The sequence shown here is derived from an EMBL/GenBank/DDBJ whole genome shotgun (WGS) entry which is preliminary data.</text>
</comment>
<organism evidence="3 4">
    <name type="scientific">Raphidocelis subcapitata</name>
    <dbReference type="NCBI Taxonomy" id="307507"/>
    <lineage>
        <taxon>Eukaryota</taxon>
        <taxon>Viridiplantae</taxon>
        <taxon>Chlorophyta</taxon>
        <taxon>core chlorophytes</taxon>
        <taxon>Chlorophyceae</taxon>
        <taxon>CS clade</taxon>
        <taxon>Sphaeropleales</taxon>
        <taxon>Selenastraceae</taxon>
        <taxon>Raphidocelis</taxon>
    </lineage>
</organism>
<feature type="transmembrane region" description="Helical" evidence="2">
    <location>
        <begin position="366"/>
        <end position="384"/>
    </location>
</feature>
<dbReference type="OrthoDB" id="550981at2759"/>
<dbReference type="InParanoid" id="A0A2V0PI76"/>
<gene>
    <name evidence="3" type="ORF">Rsub_11271</name>
</gene>
<evidence type="ECO:0000256" key="2">
    <source>
        <dbReference type="SAM" id="Phobius"/>
    </source>
</evidence>
<dbReference type="EMBL" id="BDRX01000133">
    <property type="protein sequence ID" value="GBF98722.1"/>
    <property type="molecule type" value="Genomic_DNA"/>
</dbReference>
<dbReference type="AlphaFoldDB" id="A0A2V0PI76"/>
<keyword evidence="2" id="KW-0812">Transmembrane</keyword>
<dbReference type="Proteomes" id="UP000247498">
    <property type="component" value="Unassembled WGS sequence"/>
</dbReference>
<proteinExistence type="predicted"/>
<evidence type="ECO:0000313" key="3">
    <source>
        <dbReference type="EMBL" id="GBF98722.1"/>
    </source>
</evidence>
<feature type="region of interest" description="Disordered" evidence="1">
    <location>
        <begin position="1"/>
        <end position="22"/>
    </location>
</feature>
<keyword evidence="2" id="KW-1133">Transmembrane helix</keyword>
<name>A0A2V0PI76_9CHLO</name>
<keyword evidence="4" id="KW-1185">Reference proteome</keyword>
<reference evidence="3 4" key="1">
    <citation type="journal article" date="2018" name="Sci. Rep.">
        <title>Raphidocelis subcapitata (=Pseudokirchneriella subcapitata) provides an insight into genome evolution and environmental adaptations in the Sphaeropleales.</title>
        <authorList>
            <person name="Suzuki S."/>
            <person name="Yamaguchi H."/>
            <person name="Nakajima N."/>
            <person name="Kawachi M."/>
        </authorList>
    </citation>
    <scope>NUCLEOTIDE SEQUENCE [LARGE SCALE GENOMIC DNA]</scope>
    <source>
        <strain evidence="3 4">NIES-35</strain>
    </source>
</reference>